<dbReference type="InterPro" id="IPR019787">
    <property type="entry name" value="Znf_PHD-finger"/>
</dbReference>
<dbReference type="AlphaFoldDB" id="A0A835GAJ6"/>
<evidence type="ECO:0000259" key="6">
    <source>
        <dbReference type="Pfam" id="PF00628"/>
    </source>
</evidence>
<evidence type="ECO:0000256" key="2">
    <source>
        <dbReference type="ARBA" id="ARBA00022771"/>
    </source>
</evidence>
<name>A0A835GAJ6_SPOEX</name>
<dbReference type="SUPFAM" id="SSF57903">
    <property type="entry name" value="FYVE/PHD zinc finger"/>
    <property type="match status" value="1"/>
</dbReference>
<dbReference type="GO" id="GO:0008270">
    <property type="term" value="F:zinc ion binding"/>
    <property type="evidence" value="ECO:0007669"/>
    <property type="project" value="UniProtKB-KW"/>
</dbReference>
<keyword evidence="4" id="KW-0175">Coiled coil</keyword>
<dbReference type="Pfam" id="PF00628">
    <property type="entry name" value="PHD"/>
    <property type="match status" value="1"/>
</dbReference>
<evidence type="ECO:0000256" key="1">
    <source>
        <dbReference type="ARBA" id="ARBA00022723"/>
    </source>
</evidence>
<evidence type="ECO:0000256" key="3">
    <source>
        <dbReference type="ARBA" id="ARBA00022833"/>
    </source>
</evidence>
<dbReference type="EMBL" id="JACKWZ010000221">
    <property type="protein sequence ID" value="KAF9411534.1"/>
    <property type="molecule type" value="Genomic_DNA"/>
</dbReference>
<feature type="coiled-coil region" evidence="4">
    <location>
        <begin position="127"/>
        <end position="175"/>
    </location>
</feature>
<dbReference type="InterPro" id="IPR011011">
    <property type="entry name" value="Znf_FYVE_PHD"/>
</dbReference>
<keyword evidence="8" id="KW-1185">Reference proteome</keyword>
<comment type="caution">
    <text evidence="7">The sequence shown here is derived from an EMBL/GenBank/DDBJ whole genome shotgun (WGS) entry which is preliminary data.</text>
</comment>
<dbReference type="Gene3D" id="3.30.40.10">
    <property type="entry name" value="Zinc/RING finger domain, C3HC4 (zinc finger)"/>
    <property type="match status" value="1"/>
</dbReference>
<evidence type="ECO:0000256" key="5">
    <source>
        <dbReference type="SAM" id="MobiDB-lite"/>
    </source>
</evidence>
<organism evidence="7 8">
    <name type="scientific">Spodoptera exigua</name>
    <name type="common">Beet armyworm</name>
    <name type="synonym">Noctua fulgens</name>
    <dbReference type="NCBI Taxonomy" id="7107"/>
    <lineage>
        <taxon>Eukaryota</taxon>
        <taxon>Metazoa</taxon>
        <taxon>Ecdysozoa</taxon>
        <taxon>Arthropoda</taxon>
        <taxon>Hexapoda</taxon>
        <taxon>Insecta</taxon>
        <taxon>Pterygota</taxon>
        <taxon>Neoptera</taxon>
        <taxon>Endopterygota</taxon>
        <taxon>Lepidoptera</taxon>
        <taxon>Glossata</taxon>
        <taxon>Ditrysia</taxon>
        <taxon>Noctuoidea</taxon>
        <taxon>Noctuidae</taxon>
        <taxon>Amphipyrinae</taxon>
        <taxon>Spodoptera</taxon>
    </lineage>
</organism>
<feature type="region of interest" description="Disordered" evidence="5">
    <location>
        <begin position="45"/>
        <end position="71"/>
    </location>
</feature>
<evidence type="ECO:0000313" key="8">
    <source>
        <dbReference type="Proteomes" id="UP000648187"/>
    </source>
</evidence>
<keyword evidence="2" id="KW-0863">Zinc-finger</keyword>
<evidence type="ECO:0000313" key="7">
    <source>
        <dbReference type="EMBL" id="KAF9411534.1"/>
    </source>
</evidence>
<keyword evidence="1" id="KW-0479">Metal-binding</keyword>
<reference evidence="7" key="1">
    <citation type="submission" date="2020-08" db="EMBL/GenBank/DDBJ databases">
        <title>Spodoptera exigua strain:BAW_Kor-Di-RS1 Genome sequencing and assembly.</title>
        <authorList>
            <person name="Kim J."/>
            <person name="Nam H.Y."/>
            <person name="Kwon M."/>
            <person name="Choi J.H."/>
            <person name="Cho S.R."/>
            <person name="Kim G.-H."/>
        </authorList>
    </citation>
    <scope>NUCLEOTIDE SEQUENCE</scope>
    <source>
        <strain evidence="7">BAW_Kor-Di-RS1</strain>
        <tissue evidence="7">Whole-body</tissue>
    </source>
</reference>
<keyword evidence="3" id="KW-0862">Zinc</keyword>
<feature type="domain" description="PHD-type" evidence="6">
    <location>
        <begin position="1"/>
        <end position="32"/>
    </location>
</feature>
<accession>A0A835GAJ6</accession>
<evidence type="ECO:0000256" key="4">
    <source>
        <dbReference type="SAM" id="Coils"/>
    </source>
</evidence>
<dbReference type="InterPro" id="IPR013083">
    <property type="entry name" value="Znf_RING/FYVE/PHD"/>
</dbReference>
<sequence length="223" mass="25349">MLCSTCGKYYHHACLSIKESSKIVSTWKCPTCLSGTPRVCKSDATPIRNVSMSRGSKRPAIESPSPPSSKYKQDLDSVINGIIKRELSEMLVRINETIICTINKELEPLKKEMQGIRDSMSFINGKFEDIKKEQEHSKERVKKLELENHELKTTVEDINERLINLEQQSRSNNLEVQCVPENKNENVYNIITQLARVVKCEINDKDISHCTRIAKSNPSSALI</sequence>
<protein>
    <recommendedName>
        <fullName evidence="6">PHD-type domain-containing protein</fullName>
    </recommendedName>
</protein>
<dbReference type="Proteomes" id="UP000648187">
    <property type="component" value="Unassembled WGS sequence"/>
</dbReference>
<gene>
    <name evidence="7" type="ORF">HW555_009682</name>
</gene>
<proteinExistence type="predicted"/>